<dbReference type="SUPFAM" id="SSF53850">
    <property type="entry name" value="Periplasmic binding protein-like II"/>
    <property type="match status" value="1"/>
</dbReference>
<reference evidence="6 7" key="1">
    <citation type="submission" date="2016-10" db="EMBL/GenBank/DDBJ databases">
        <authorList>
            <person name="de Groot N.N."/>
        </authorList>
    </citation>
    <scope>NUCLEOTIDE SEQUENCE [LARGE SCALE GENOMIC DNA]</scope>
    <source>
        <strain evidence="6 7">ATCC 43154</strain>
    </source>
</reference>
<keyword evidence="3" id="KW-0238">DNA-binding</keyword>
<proteinExistence type="inferred from homology"/>
<dbReference type="InterPro" id="IPR050176">
    <property type="entry name" value="LTTR"/>
</dbReference>
<comment type="similarity">
    <text evidence="1">Belongs to the LysR transcriptional regulatory family.</text>
</comment>
<dbReference type="STRING" id="758825.SAMN02982985_01898"/>
<dbReference type="Pfam" id="PF00126">
    <property type="entry name" value="HTH_1"/>
    <property type="match status" value="1"/>
</dbReference>
<evidence type="ECO:0000313" key="6">
    <source>
        <dbReference type="EMBL" id="SFL89114.1"/>
    </source>
</evidence>
<evidence type="ECO:0000256" key="1">
    <source>
        <dbReference type="ARBA" id="ARBA00009437"/>
    </source>
</evidence>
<dbReference type="Proteomes" id="UP000199470">
    <property type="component" value="Unassembled WGS sequence"/>
</dbReference>
<keyword evidence="4" id="KW-0804">Transcription</keyword>
<dbReference type="GO" id="GO:0003677">
    <property type="term" value="F:DNA binding"/>
    <property type="evidence" value="ECO:0007669"/>
    <property type="project" value="UniProtKB-KW"/>
</dbReference>
<dbReference type="EMBL" id="FOTW01000009">
    <property type="protein sequence ID" value="SFL89114.1"/>
    <property type="molecule type" value="Genomic_DNA"/>
</dbReference>
<evidence type="ECO:0000259" key="5">
    <source>
        <dbReference type="PROSITE" id="PS50931"/>
    </source>
</evidence>
<keyword evidence="7" id="KW-1185">Reference proteome</keyword>
<dbReference type="AlphaFoldDB" id="A0A1I4LDN0"/>
<dbReference type="InterPro" id="IPR000847">
    <property type="entry name" value="LysR_HTH_N"/>
</dbReference>
<dbReference type="InterPro" id="IPR036388">
    <property type="entry name" value="WH-like_DNA-bd_sf"/>
</dbReference>
<dbReference type="SUPFAM" id="SSF46785">
    <property type="entry name" value="Winged helix' DNA-binding domain"/>
    <property type="match status" value="1"/>
</dbReference>
<sequence>MNDIHHSFKKLMSAIDYRGLAALDAVVGSGSFERAAVQLSISQPAVSHRLRALEEAVGALLVVRSQPPRATERGLRLIAHYRQVQLLESALETAPAAARALPQFAIAVNADSAATWLPEALAPLLTPTSCLIDVRIADQDHTLRQLREGRVVACVTSSAEAVAGTVMTPLGVMRYHCVAAPAFAARWFADGLSAEAAARAPALVFDQHDALHRNYLRQQLGWDGAFPQHAFGTSEGVVRMIEAGHAYGMLPAQQAGAALAAGTLLDLTPGAHFDVALAWHCWNVQTALTRALSDSVVATAARWLLPP</sequence>
<evidence type="ECO:0000256" key="4">
    <source>
        <dbReference type="ARBA" id="ARBA00023163"/>
    </source>
</evidence>
<protein>
    <submittedName>
        <fullName evidence="6">LysR family transcriptional regulator, chromosome initiation inhibitor</fullName>
    </submittedName>
</protein>
<dbReference type="InterPro" id="IPR017685">
    <property type="entry name" value="ArgP"/>
</dbReference>
<dbReference type="NCBIfam" id="TIGR03298">
    <property type="entry name" value="argP"/>
    <property type="match status" value="1"/>
</dbReference>
<dbReference type="Pfam" id="PF03466">
    <property type="entry name" value="LysR_substrate"/>
    <property type="match status" value="1"/>
</dbReference>
<accession>A0A1I4LDN0</accession>
<evidence type="ECO:0000313" key="7">
    <source>
        <dbReference type="Proteomes" id="UP000199470"/>
    </source>
</evidence>
<organism evidence="6 7">
    <name type="scientific">Rugamonas rubra</name>
    <dbReference type="NCBI Taxonomy" id="758825"/>
    <lineage>
        <taxon>Bacteria</taxon>
        <taxon>Pseudomonadati</taxon>
        <taxon>Pseudomonadota</taxon>
        <taxon>Betaproteobacteria</taxon>
        <taxon>Burkholderiales</taxon>
        <taxon>Oxalobacteraceae</taxon>
        <taxon>Telluria group</taxon>
        <taxon>Rugamonas</taxon>
    </lineage>
</organism>
<dbReference type="InterPro" id="IPR005119">
    <property type="entry name" value="LysR_subst-bd"/>
</dbReference>
<feature type="domain" description="HTH lysR-type" evidence="5">
    <location>
        <begin position="15"/>
        <end position="71"/>
    </location>
</feature>
<name>A0A1I4LDN0_9BURK</name>
<dbReference type="NCBIfam" id="NF002964">
    <property type="entry name" value="PRK03635.1"/>
    <property type="match status" value="1"/>
</dbReference>
<dbReference type="InterPro" id="IPR036390">
    <property type="entry name" value="WH_DNA-bd_sf"/>
</dbReference>
<dbReference type="Gene3D" id="3.40.190.290">
    <property type="match status" value="1"/>
</dbReference>
<gene>
    <name evidence="6" type="ORF">SAMN02982985_01898</name>
</gene>
<dbReference type="PANTHER" id="PTHR30579">
    <property type="entry name" value="TRANSCRIPTIONAL REGULATOR"/>
    <property type="match status" value="1"/>
</dbReference>
<dbReference type="NCBIfam" id="NF009888">
    <property type="entry name" value="PRK13348.1"/>
    <property type="match status" value="1"/>
</dbReference>
<dbReference type="PANTHER" id="PTHR30579:SF2">
    <property type="entry name" value="HTH-TYPE TRANSCRIPTIONAL REGULATOR ARGP"/>
    <property type="match status" value="1"/>
</dbReference>
<dbReference type="PROSITE" id="PS50931">
    <property type="entry name" value="HTH_LYSR"/>
    <property type="match status" value="1"/>
</dbReference>
<dbReference type="Gene3D" id="1.10.10.10">
    <property type="entry name" value="Winged helix-like DNA-binding domain superfamily/Winged helix DNA-binding domain"/>
    <property type="match status" value="1"/>
</dbReference>
<evidence type="ECO:0000256" key="2">
    <source>
        <dbReference type="ARBA" id="ARBA00023015"/>
    </source>
</evidence>
<dbReference type="GO" id="GO:0003700">
    <property type="term" value="F:DNA-binding transcription factor activity"/>
    <property type="evidence" value="ECO:0007669"/>
    <property type="project" value="InterPro"/>
</dbReference>
<evidence type="ECO:0000256" key="3">
    <source>
        <dbReference type="ARBA" id="ARBA00023125"/>
    </source>
</evidence>
<dbReference type="PRINTS" id="PR00039">
    <property type="entry name" value="HTHLYSR"/>
</dbReference>
<keyword evidence="2" id="KW-0805">Transcription regulation</keyword>